<keyword evidence="3" id="KW-1133">Transmembrane helix</keyword>
<organism evidence="4 5">
    <name type="scientific">Scylla paramamosain</name>
    <name type="common">Mud crab</name>
    <dbReference type="NCBI Taxonomy" id="85552"/>
    <lineage>
        <taxon>Eukaryota</taxon>
        <taxon>Metazoa</taxon>
        <taxon>Ecdysozoa</taxon>
        <taxon>Arthropoda</taxon>
        <taxon>Crustacea</taxon>
        <taxon>Multicrustacea</taxon>
        <taxon>Malacostraca</taxon>
        <taxon>Eumalacostraca</taxon>
        <taxon>Eucarida</taxon>
        <taxon>Decapoda</taxon>
        <taxon>Pleocyemata</taxon>
        <taxon>Brachyura</taxon>
        <taxon>Eubrachyura</taxon>
        <taxon>Portunoidea</taxon>
        <taxon>Portunidae</taxon>
        <taxon>Portuninae</taxon>
        <taxon>Scylla</taxon>
    </lineage>
</organism>
<keyword evidence="3" id="KW-0812">Transmembrane</keyword>
<dbReference type="EMBL" id="JARAKH010000048">
    <property type="protein sequence ID" value="KAK8376814.1"/>
    <property type="molecule type" value="Genomic_DNA"/>
</dbReference>
<evidence type="ECO:0000313" key="4">
    <source>
        <dbReference type="EMBL" id="KAK8376814.1"/>
    </source>
</evidence>
<feature type="coiled-coil region" evidence="1">
    <location>
        <begin position="77"/>
        <end position="118"/>
    </location>
</feature>
<evidence type="ECO:0000256" key="2">
    <source>
        <dbReference type="SAM" id="MobiDB-lite"/>
    </source>
</evidence>
<evidence type="ECO:0000256" key="1">
    <source>
        <dbReference type="SAM" id="Coils"/>
    </source>
</evidence>
<accession>A0AAW0SPB5</accession>
<feature type="transmembrane region" description="Helical" evidence="3">
    <location>
        <begin position="6"/>
        <end position="22"/>
    </location>
</feature>
<protein>
    <submittedName>
        <fullName evidence="4">Uncharacterized protein</fullName>
    </submittedName>
</protein>
<gene>
    <name evidence="4" type="ORF">O3P69_010027</name>
</gene>
<dbReference type="Proteomes" id="UP001487740">
    <property type="component" value="Unassembled WGS sequence"/>
</dbReference>
<proteinExistence type="predicted"/>
<keyword evidence="3" id="KW-0472">Membrane</keyword>
<sequence length="313" mass="36399">MASNFSIGLIGLVVVVMMLQLYKIQNLGSELQNQMMKSETLKKFMLEDLESCEQRTKSCKTDLKQAEEGKTLQRSFEQQMKKRLGEVMEKLNMMESEKNQIQNEKLSVESKLQSVLAEVSVKDKERENALKEAQKYHELYLKGNDLLNSMREENKMIQSKTAKPVGEIVSALGNNSLKVRVEREDKETANQEKLSSEKQAQGQNEAKEKERKETTKKTEQEVKEEGELKENVNAEEKKTEEVKKEESEKEMKGVETRKEKREATEKKKEEVVVKEEAKKEEEREAAEKRKEEAKIEEEEEENNNAREIEVEEE</sequence>
<keyword evidence="1" id="KW-0175">Coiled coil</keyword>
<keyword evidence="5" id="KW-1185">Reference proteome</keyword>
<feature type="compositionally biased region" description="Basic and acidic residues" evidence="2">
    <location>
        <begin position="205"/>
        <end position="293"/>
    </location>
</feature>
<name>A0AAW0SPB5_SCYPA</name>
<evidence type="ECO:0000313" key="5">
    <source>
        <dbReference type="Proteomes" id="UP001487740"/>
    </source>
</evidence>
<evidence type="ECO:0000256" key="3">
    <source>
        <dbReference type="SAM" id="Phobius"/>
    </source>
</evidence>
<dbReference type="AlphaFoldDB" id="A0AAW0SPB5"/>
<feature type="compositionally biased region" description="Basic and acidic residues" evidence="2">
    <location>
        <begin position="179"/>
        <end position="196"/>
    </location>
</feature>
<reference evidence="4 5" key="1">
    <citation type="submission" date="2023-03" db="EMBL/GenBank/DDBJ databases">
        <title>High-quality genome of Scylla paramamosain provides insights in environmental adaptation.</title>
        <authorList>
            <person name="Zhang L."/>
        </authorList>
    </citation>
    <scope>NUCLEOTIDE SEQUENCE [LARGE SCALE GENOMIC DNA]</scope>
    <source>
        <strain evidence="4">LZ_2023a</strain>
        <tissue evidence="4">Muscle</tissue>
    </source>
</reference>
<feature type="region of interest" description="Disordered" evidence="2">
    <location>
        <begin position="179"/>
        <end position="313"/>
    </location>
</feature>
<comment type="caution">
    <text evidence="4">The sequence shown here is derived from an EMBL/GenBank/DDBJ whole genome shotgun (WGS) entry which is preliminary data.</text>
</comment>
<feature type="compositionally biased region" description="Basic and acidic residues" evidence="2">
    <location>
        <begin position="303"/>
        <end position="313"/>
    </location>
</feature>